<evidence type="ECO:0000256" key="1">
    <source>
        <dbReference type="SAM" id="MobiDB-lite"/>
    </source>
</evidence>
<evidence type="ECO:0000313" key="3">
    <source>
        <dbReference type="WBParaSite" id="nRc.2.0.1.t43185-RA"/>
    </source>
</evidence>
<accession>A0A915KYC2</accession>
<sequence length="91" mass="9825">MPTTYGCGQEEYVLNLDIPSWCAMSPPPTPEAEKTAKPPPTIPATYKIPQKTTTTLPTAPETPSKTLANNFSSLFVQILSSIFPSGATKQR</sequence>
<feature type="region of interest" description="Disordered" evidence="1">
    <location>
        <begin position="24"/>
        <end position="47"/>
    </location>
</feature>
<proteinExistence type="predicted"/>
<dbReference type="AlphaFoldDB" id="A0A915KYC2"/>
<dbReference type="Proteomes" id="UP000887565">
    <property type="component" value="Unplaced"/>
</dbReference>
<dbReference type="WBParaSite" id="nRc.2.0.1.t43185-RA">
    <property type="protein sequence ID" value="nRc.2.0.1.t43185-RA"/>
    <property type="gene ID" value="nRc.2.0.1.g43185"/>
</dbReference>
<protein>
    <submittedName>
        <fullName evidence="3">Uncharacterized protein</fullName>
    </submittedName>
</protein>
<name>A0A915KYC2_ROMCU</name>
<keyword evidence="2" id="KW-1185">Reference proteome</keyword>
<evidence type="ECO:0000313" key="2">
    <source>
        <dbReference type="Proteomes" id="UP000887565"/>
    </source>
</evidence>
<reference evidence="3" key="1">
    <citation type="submission" date="2022-11" db="UniProtKB">
        <authorList>
            <consortium name="WormBaseParasite"/>
        </authorList>
    </citation>
    <scope>IDENTIFICATION</scope>
</reference>
<organism evidence="2 3">
    <name type="scientific">Romanomermis culicivorax</name>
    <name type="common">Nematode worm</name>
    <dbReference type="NCBI Taxonomy" id="13658"/>
    <lineage>
        <taxon>Eukaryota</taxon>
        <taxon>Metazoa</taxon>
        <taxon>Ecdysozoa</taxon>
        <taxon>Nematoda</taxon>
        <taxon>Enoplea</taxon>
        <taxon>Dorylaimia</taxon>
        <taxon>Mermithida</taxon>
        <taxon>Mermithoidea</taxon>
        <taxon>Mermithidae</taxon>
        <taxon>Romanomermis</taxon>
    </lineage>
</organism>